<dbReference type="CDD" id="cd02208">
    <property type="entry name" value="cupin_RmlC-like"/>
    <property type="match status" value="1"/>
</dbReference>
<organism evidence="2 3">
    <name type="scientific">Lederbergia wuyishanensis</name>
    <dbReference type="NCBI Taxonomy" id="1347903"/>
    <lineage>
        <taxon>Bacteria</taxon>
        <taxon>Bacillati</taxon>
        <taxon>Bacillota</taxon>
        <taxon>Bacilli</taxon>
        <taxon>Bacillales</taxon>
        <taxon>Bacillaceae</taxon>
        <taxon>Lederbergia</taxon>
    </lineage>
</organism>
<reference evidence="2 3" key="1">
    <citation type="submission" date="2023-07" db="EMBL/GenBank/DDBJ databases">
        <title>Genomic Encyclopedia of Type Strains, Phase IV (KMG-IV): sequencing the most valuable type-strain genomes for metagenomic binning, comparative biology and taxonomic classification.</title>
        <authorList>
            <person name="Goeker M."/>
        </authorList>
    </citation>
    <scope>NUCLEOTIDE SEQUENCE [LARGE SCALE GENOMIC DNA]</scope>
    <source>
        <strain evidence="2 3">DSM 27848</strain>
    </source>
</reference>
<name>A0ABU0D492_9BACI</name>
<dbReference type="InterPro" id="IPR014710">
    <property type="entry name" value="RmlC-like_jellyroll"/>
</dbReference>
<dbReference type="InterPro" id="IPR013096">
    <property type="entry name" value="Cupin_2"/>
</dbReference>
<dbReference type="PANTHER" id="PTHR36440:SF1">
    <property type="entry name" value="PUTATIVE (AFU_ORTHOLOGUE AFUA_8G07350)-RELATED"/>
    <property type="match status" value="1"/>
</dbReference>
<feature type="domain" description="Cupin type-2" evidence="1">
    <location>
        <begin position="46"/>
        <end position="105"/>
    </location>
</feature>
<dbReference type="Pfam" id="PF07883">
    <property type="entry name" value="Cupin_2"/>
    <property type="match status" value="1"/>
</dbReference>
<dbReference type="Proteomes" id="UP001232343">
    <property type="component" value="Unassembled WGS sequence"/>
</dbReference>
<evidence type="ECO:0000259" key="1">
    <source>
        <dbReference type="Pfam" id="PF07883"/>
    </source>
</evidence>
<keyword evidence="3" id="KW-1185">Reference proteome</keyword>
<protein>
    <submittedName>
        <fullName evidence="2">Mannose-6-phosphate isomerase-like protein (Cupin superfamily)</fullName>
    </submittedName>
</protein>
<evidence type="ECO:0000313" key="2">
    <source>
        <dbReference type="EMBL" id="MDQ0343201.1"/>
    </source>
</evidence>
<dbReference type="EMBL" id="JAUSUO010000004">
    <property type="protein sequence ID" value="MDQ0343201.1"/>
    <property type="molecule type" value="Genomic_DNA"/>
</dbReference>
<comment type="caution">
    <text evidence="2">The sequence shown here is derived from an EMBL/GenBank/DDBJ whole genome shotgun (WGS) entry which is preliminary data.</text>
</comment>
<dbReference type="InterPro" id="IPR011051">
    <property type="entry name" value="RmlC_Cupin_sf"/>
</dbReference>
<accession>A0ABU0D492</accession>
<dbReference type="Gene3D" id="2.60.120.10">
    <property type="entry name" value="Jelly Rolls"/>
    <property type="match status" value="1"/>
</dbReference>
<sequence length="140" mass="15685">MSKLSISEFILNTSNGKTLAPDGANLTIAEWEAEGTPNGETPMFIAPLHLHHEDDEAWFVLEGTLGFQIGDETIEANQNEAVIVPRGTPHTFWNPKQETARYLIIMTKQTKTLIEAIHSTEDRSPEFMKKLFAQYGAELL</sequence>
<dbReference type="RefSeq" id="WP_244681806.1">
    <property type="nucleotide sequence ID" value="NZ_JALIRM010000008.1"/>
</dbReference>
<dbReference type="PANTHER" id="PTHR36440">
    <property type="entry name" value="PUTATIVE (AFU_ORTHOLOGUE AFUA_8G07350)-RELATED"/>
    <property type="match status" value="1"/>
</dbReference>
<gene>
    <name evidence="2" type="ORF">J2S14_002015</name>
</gene>
<proteinExistence type="predicted"/>
<dbReference type="SUPFAM" id="SSF51182">
    <property type="entry name" value="RmlC-like cupins"/>
    <property type="match status" value="1"/>
</dbReference>
<evidence type="ECO:0000313" key="3">
    <source>
        <dbReference type="Proteomes" id="UP001232343"/>
    </source>
</evidence>
<dbReference type="InterPro" id="IPR053146">
    <property type="entry name" value="QDO-like"/>
</dbReference>